<keyword evidence="5" id="KW-0413">Isomerase</keyword>
<dbReference type="InterPro" id="IPR018052">
    <property type="entry name" value="Ald1_epimerase_CS"/>
</dbReference>
<reference evidence="9 10" key="2">
    <citation type="submission" date="2018-11" db="EMBL/GenBank/DDBJ databases">
        <authorList>
            <consortium name="Pathogen Informatics"/>
        </authorList>
    </citation>
    <scope>NUCLEOTIDE SEQUENCE [LARGE SCALE GENOMIC DNA]</scope>
    <source>
        <strain evidence="9 10">Egypt</strain>
    </source>
</reference>
<dbReference type="UniPathway" id="UPA00214"/>
<comment type="function">
    <text evidence="8">Mutarotase that catalyzes the interconversion of beta-D-galactose and alpha-D-galactose during galactose metabolism. Beta-D-galactose is metabolized in the liver into glucose 1-phosphate, the primary metabolic fuel, by the action of four enzymes that constitute the Leloir pathway: GALM, GALK1 (galactokinase), GALT (galactose-1-phosphate uridylyltransferase) and GALE (UDP-galactose-4'-epimerase). Involved in the maintenance of the equilibrium between the beta- and alpha-anomers of galactose, therefore ensuring a sufficient supply of the alpha-anomer for GALK1. Also active on D-glucose although shows a preference for galactose over glucose.</text>
</comment>
<dbReference type="GO" id="GO:0030246">
    <property type="term" value="F:carbohydrate binding"/>
    <property type="evidence" value="ECO:0007669"/>
    <property type="project" value="InterPro"/>
</dbReference>
<dbReference type="WBParaSite" id="ECPE_0000004901-mRNA-1">
    <property type="protein sequence ID" value="ECPE_0000004901-mRNA-1"/>
    <property type="gene ID" value="ECPE_0000004901"/>
</dbReference>
<comment type="catalytic activity">
    <reaction evidence="1">
        <text>alpha-D-galactose = beta-D-galactose</text>
        <dbReference type="Rhea" id="RHEA:28675"/>
        <dbReference type="ChEBI" id="CHEBI:27667"/>
        <dbReference type="ChEBI" id="CHEBI:28061"/>
        <dbReference type="EC" id="5.1.3.3"/>
    </reaction>
    <physiologicalReaction direction="right-to-left" evidence="1">
        <dbReference type="Rhea" id="RHEA:28677"/>
    </physiologicalReaction>
</comment>
<dbReference type="GO" id="GO:0004034">
    <property type="term" value="F:aldose 1-epimerase activity"/>
    <property type="evidence" value="ECO:0007669"/>
    <property type="project" value="UniProtKB-EC"/>
</dbReference>
<organism evidence="11">
    <name type="scientific">Echinostoma caproni</name>
    <dbReference type="NCBI Taxonomy" id="27848"/>
    <lineage>
        <taxon>Eukaryota</taxon>
        <taxon>Metazoa</taxon>
        <taxon>Spiralia</taxon>
        <taxon>Lophotrochozoa</taxon>
        <taxon>Platyhelminthes</taxon>
        <taxon>Trematoda</taxon>
        <taxon>Digenea</taxon>
        <taxon>Plagiorchiida</taxon>
        <taxon>Echinostomata</taxon>
        <taxon>Echinostomatoidea</taxon>
        <taxon>Echinostomatidae</taxon>
        <taxon>Echinostoma</taxon>
    </lineage>
</organism>
<dbReference type="CDD" id="cd09019">
    <property type="entry name" value="galactose_mutarotase_like"/>
    <property type="match status" value="1"/>
</dbReference>
<dbReference type="InterPro" id="IPR014718">
    <property type="entry name" value="GH-type_carb-bd"/>
</dbReference>
<proteinExistence type="inferred from homology"/>
<dbReference type="PANTHER" id="PTHR10091:SF0">
    <property type="entry name" value="GALACTOSE MUTAROTASE"/>
    <property type="match status" value="1"/>
</dbReference>
<comment type="pathway">
    <text evidence="2">Carbohydrate metabolism; galactose metabolism.</text>
</comment>
<evidence type="ECO:0000256" key="6">
    <source>
        <dbReference type="ARBA" id="ARBA00023277"/>
    </source>
</evidence>
<comment type="similarity">
    <text evidence="3">Belongs to the aldose epimerase family.</text>
</comment>
<evidence type="ECO:0000313" key="10">
    <source>
        <dbReference type="Proteomes" id="UP000272942"/>
    </source>
</evidence>
<evidence type="ECO:0000313" key="11">
    <source>
        <dbReference type="WBParaSite" id="ECPE_0000004901-mRNA-1"/>
    </source>
</evidence>
<evidence type="ECO:0000256" key="4">
    <source>
        <dbReference type="ARBA" id="ARBA00021023"/>
    </source>
</evidence>
<evidence type="ECO:0000256" key="1">
    <source>
        <dbReference type="ARBA" id="ARBA00001712"/>
    </source>
</evidence>
<dbReference type="InterPro" id="IPR047215">
    <property type="entry name" value="Galactose_mutarotase-like"/>
</dbReference>
<dbReference type="InterPro" id="IPR011013">
    <property type="entry name" value="Gal_mutarotase_sf_dom"/>
</dbReference>
<evidence type="ECO:0000256" key="5">
    <source>
        <dbReference type="ARBA" id="ARBA00023235"/>
    </source>
</evidence>
<dbReference type="Gene3D" id="2.70.98.10">
    <property type="match status" value="1"/>
</dbReference>
<dbReference type="GO" id="GO:0033499">
    <property type="term" value="P:galactose catabolic process via UDP-galactose, Leloir pathway"/>
    <property type="evidence" value="ECO:0007669"/>
    <property type="project" value="TreeGrafter"/>
</dbReference>
<keyword evidence="10" id="KW-1185">Reference proteome</keyword>
<dbReference type="AlphaFoldDB" id="A0A182ZZB5"/>
<dbReference type="InterPro" id="IPR008183">
    <property type="entry name" value="Aldose_1/G6P_1-epimerase"/>
</dbReference>
<dbReference type="OrthoDB" id="274691at2759"/>
<name>A0A182ZZB5_9TREM</name>
<keyword evidence="6" id="KW-0119">Carbohydrate metabolism</keyword>
<dbReference type="PANTHER" id="PTHR10091">
    <property type="entry name" value="ALDOSE-1-EPIMERASE"/>
    <property type="match status" value="1"/>
</dbReference>
<evidence type="ECO:0000256" key="3">
    <source>
        <dbReference type="ARBA" id="ARBA00006206"/>
    </source>
</evidence>
<dbReference type="GO" id="GO:0006006">
    <property type="term" value="P:glucose metabolic process"/>
    <property type="evidence" value="ECO:0007669"/>
    <property type="project" value="TreeGrafter"/>
</dbReference>
<dbReference type="PROSITE" id="PS00545">
    <property type="entry name" value="ALDOSE_1_EPIMERASE"/>
    <property type="match status" value="1"/>
</dbReference>
<dbReference type="Pfam" id="PF01263">
    <property type="entry name" value="Aldose_epim"/>
    <property type="match status" value="1"/>
</dbReference>
<accession>A0A182ZZB5</accession>
<dbReference type="SUPFAM" id="SSF74650">
    <property type="entry name" value="Galactose mutarotase-like"/>
    <property type="match status" value="1"/>
</dbReference>
<protein>
    <recommendedName>
        <fullName evidence="4">Galactose mutarotase</fullName>
    </recommendedName>
    <alternativeName>
        <fullName evidence="7">Aldose 1-epimerase</fullName>
    </alternativeName>
</protein>
<evidence type="ECO:0000256" key="2">
    <source>
        <dbReference type="ARBA" id="ARBA00004947"/>
    </source>
</evidence>
<dbReference type="EMBL" id="UZAN01000123">
    <property type="protein sequence ID" value="VDP15999.1"/>
    <property type="molecule type" value="Genomic_DNA"/>
</dbReference>
<reference evidence="11" key="1">
    <citation type="submission" date="2016-06" db="UniProtKB">
        <authorList>
            <consortium name="WormBaseParasite"/>
        </authorList>
    </citation>
    <scope>IDENTIFICATION</scope>
</reference>
<evidence type="ECO:0000256" key="8">
    <source>
        <dbReference type="ARBA" id="ARBA00045743"/>
    </source>
</evidence>
<gene>
    <name evidence="9" type="ORF">ECPE_LOCUS50</name>
</gene>
<evidence type="ECO:0000256" key="7">
    <source>
        <dbReference type="ARBA" id="ARBA00032729"/>
    </source>
</evidence>
<evidence type="ECO:0000313" key="9">
    <source>
        <dbReference type="EMBL" id="VDP15999.1"/>
    </source>
</evidence>
<sequence>MDATVEPFGSNSRGELVQMITLYPSNSCNPNKGPNVKICTLGAALVSCTIPGGASETDKYLSDVLLGYETVKDYEHNPPYFGVIVGRVAGRIQKGRFNPPGSDKEGLSYVVWTVRRADRHSVLLEHISPDGADGFPGKLTVQVEYEFRETSNEQDVLELSITYHASLSNNSPNRVFCPVSLTNHAYWNLAGHTTGREGLARHYLQIRASRYAELRPKDLIPTGRILPIPAGSPLDFREPRALGSGLSIVGGPDGTGYDDYYVFDQDRSPSEPAVIVNEPESHRRMRVYTDQPGMQLYTAFYLNPKTDPIGKEGHRYMPYSGFCLETEGYPDACNQPDFPAVILQSGGAAYVQRTTFRFDCI</sequence>
<dbReference type="Proteomes" id="UP000272942">
    <property type="component" value="Unassembled WGS sequence"/>
</dbReference>